<evidence type="ECO:0000313" key="1">
    <source>
        <dbReference type="EMBL" id="ARU59465.1"/>
    </source>
</evidence>
<accession>A0A1Y0IIW8</accession>
<evidence type="ECO:0000313" key="2">
    <source>
        <dbReference type="Proteomes" id="UP000196027"/>
    </source>
</evidence>
<dbReference type="KEGG" id="ome:OLMES_5485"/>
<sequence>MLQKFIHRGILLMTLLGLSTISNGAVIYSDRALFENELVTQLTDDFENSAYTTNLTDAGMSAVFGETSYQSTGFNNLNMVTQSGDQYYCSGCNGSFLLDFTGSRLVTGNGVYGVGFDFLTERPIFGNSSEFFHAWVTFGDGSTQDYALPETSGFDFQFFGITSLLKIESIHFGLANGGATTDQSLYFGLDDLTLGSDIFISLPEPSTWTLFAGGLLFVAYRKSKRLR</sequence>
<evidence type="ECO:0008006" key="3">
    <source>
        <dbReference type="Google" id="ProtNLM"/>
    </source>
</evidence>
<keyword evidence="2" id="KW-1185">Reference proteome</keyword>
<name>A0A1Y0IIW8_9GAMM</name>
<dbReference type="AlphaFoldDB" id="A0A1Y0IIW8"/>
<gene>
    <name evidence="1" type="ORF">OLMES_5485</name>
</gene>
<dbReference type="Proteomes" id="UP000196027">
    <property type="component" value="Chromosome"/>
</dbReference>
<reference evidence="1 2" key="1">
    <citation type="submission" date="2017-05" db="EMBL/GenBank/DDBJ databases">
        <title>Genomic insights into alkan degradation activity of Oleiphilus messinensis.</title>
        <authorList>
            <person name="Kozyavkin S.A."/>
            <person name="Slesarev A.I."/>
            <person name="Golyshin P.N."/>
            <person name="Korzhenkov A."/>
            <person name="Golyshina O.N."/>
            <person name="Toshchakov S.V."/>
        </authorList>
    </citation>
    <scope>NUCLEOTIDE SEQUENCE [LARGE SCALE GENOMIC DNA]</scope>
    <source>
        <strain evidence="1 2">ME102</strain>
    </source>
</reference>
<proteinExistence type="predicted"/>
<dbReference type="EMBL" id="CP021425">
    <property type="protein sequence ID" value="ARU59465.1"/>
    <property type="molecule type" value="Genomic_DNA"/>
</dbReference>
<dbReference type="RefSeq" id="WP_087464136.1">
    <property type="nucleotide sequence ID" value="NZ_CP021425.1"/>
</dbReference>
<organism evidence="1 2">
    <name type="scientific">Oleiphilus messinensis</name>
    <dbReference type="NCBI Taxonomy" id="141451"/>
    <lineage>
        <taxon>Bacteria</taxon>
        <taxon>Pseudomonadati</taxon>
        <taxon>Pseudomonadota</taxon>
        <taxon>Gammaproteobacteria</taxon>
        <taxon>Oceanospirillales</taxon>
        <taxon>Oleiphilaceae</taxon>
        <taxon>Oleiphilus</taxon>
    </lineage>
</organism>
<dbReference type="OrthoDB" id="8481379at2"/>
<protein>
    <recommendedName>
        <fullName evidence="3">PEP-CTERM protein-sorting domain-containing protein</fullName>
    </recommendedName>
</protein>